<dbReference type="PANTHER" id="PTHR33215:SF13">
    <property type="entry name" value="PROTEIN DISTAL ANTENNA"/>
    <property type="match status" value="1"/>
</dbReference>
<gene>
    <name evidence="9" type="ORF">GWI33_013194</name>
</gene>
<evidence type="ECO:0000256" key="5">
    <source>
        <dbReference type="ARBA" id="ARBA00023125"/>
    </source>
</evidence>
<dbReference type="Proteomes" id="UP000625711">
    <property type="component" value="Unassembled WGS sequence"/>
</dbReference>
<evidence type="ECO:0000313" key="10">
    <source>
        <dbReference type="Proteomes" id="UP000625711"/>
    </source>
</evidence>
<accession>A0A834MA66</accession>
<dbReference type="PANTHER" id="PTHR33215">
    <property type="entry name" value="PROTEIN DISTAL ANTENNA"/>
    <property type="match status" value="1"/>
</dbReference>
<comment type="caution">
    <text evidence="9">The sequence shown here is derived from an EMBL/GenBank/DDBJ whole genome shotgun (WGS) entry which is preliminary data.</text>
</comment>
<keyword evidence="3" id="KW-0597">Phosphoprotein</keyword>
<proteinExistence type="predicted"/>
<dbReference type="Pfam" id="PF04218">
    <property type="entry name" value="CENP-B_N"/>
    <property type="match status" value="1"/>
</dbReference>
<evidence type="ECO:0000256" key="2">
    <source>
        <dbReference type="ARBA" id="ARBA00022473"/>
    </source>
</evidence>
<keyword evidence="10" id="KW-1185">Reference proteome</keyword>
<keyword evidence="2" id="KW-0217">Developmental protein</keyword>
<dbReference type="InterPro" id="IPR009057">
    <property type="entry name" value="Homeodomain-like_sf"/>
</dbReference>
<dbReference type="SUPFAM" id="SSF46689">
    <property type="entry name" value="Homeodomain-like"/>
    <property type="match status" value="1"/>
</dbReference>
<keyword evidence="6" id="KW-0804">Transcription</keyword>
<dbReference type="InterPro" id="IPR036388">
    <property type="entry name" value="WH-like_DNA-bd_sf"/>
</dbReference>
<dbReference type="InterPro" id="IPR007889">
    <property type="entry name" value="HTH_Psq"/>
</dbReference>
<evidence type="ECO:0000256" key="3">
    <source>
        <dbReference type="ARBA" id="ARBA00022553"/>
    </source>
</evidence>
<comment type="subcellular location">
    <subcellularLocation>
        <location evidence="1">Nucleus</location>
    </subcellularLocation>
</comment>
<evidence type="ECO:0000259" key="8">
    <source>
        <dbReference type="Pfam" id="PF04218"/>
    </source>
</evidence>
<organism evidence="9 10">
    <name type="scientific">Rhynchophorus ferrugineus</name>
    <name type="common">Red palm weevil</name>
    <name type="synonym">Curculio ferrugineus</name>
    <dbReference type="NCBI Taxonomy" id="354439"/>
    <lineage>
        <taxon>Eukaryota</taxon>
        <taxon>Metazoa</taxon>
        <taxon>Ecdysozoa</taxon>
        <taxon>Arthropoda</taxon>
        <taxon>Hexapoda</taxon>
        <taxon>Insecta</taxon>
        <taxon>Pterygota</taxon>
        <taxon>Neoptera</taxon>
        <taxon>Endopterygota</taxon>
        <taxon>Coleoptera</taxon>
        <taxon>Polyphaga</taxon>
        <taxon>Cucujiformia</taxon>
        <taxon>Curculionidae</taxon>
        <taxon>Dryophthorinae</taxon>
        <taxon>Rhynchophorus</taxon>
    </lineage>
</organism>
<name>A0A834MA66_RHYFE</name>
<dbReference type="AlphaFoldDB" id="A0A834MA66"/>
<dbReference type="InterPro" id="IPR051839">
    <property type="entry name" value="RD_transcriptional_regulator"/>
</dbReference>
<dbReference type="EMBL" id="JAACXV010013070">
    <property type="protein sequence ID" value="KAF7274126.1"/>
    <property type="molecule type" value="Genomic_DNA"/>
</dbReference>
<keyword evidence="5" id="KW-0238">DNA-binding</keyword>
<dbReference type="Gene3D" id="1.10.10.10">
    <property type="entry name" value="Winged helix-like DNA-binding domain superfamily/Winged helix DNA-binding domain"/>
    <property type="match status" value="1"/>
</dbReference>
<sequence>MCPIKKRSRKPHWFKLMAVRRVQGGESKASVARSLSIPESTLRGWIKRREILCQSREEQNNLVGINLSLSSTAQVLEGSDFIVKKVISYILICARVTGFQYGYLYYCNSSTAPDLHMDPFIQGFCQSVQELTTKFGPIQRIQYTGITSSIETKNFIKRWDEEQRKLTINQRQSETTTTYSQDQNQPTTSSADQQANQKFNWGSQEAQLFFLDMVRRRGHDFGVFCYDYTRTLPVIETNPFLQGFNEYKELLKSRQEPVEATQ</sequence>
<evidence type="ECO:0000256" key="6">
    <source>
        <dbReference type="ARBA" id="ARBA00023163"/>
    </source>
</evidence>
<feature type="domain" description="HTH psq-type" evidence="8">
    <location>
        <begin position="15"/>
        <end position="52"/>
    </location>
</feature>
<evidence type="ECO:0000256" key="7">
    <source>
        <dbReference type="SAM" id="MobiDB-lite"/>
    </source>
</evidence>
<reference evidence="9" key="1">
    <citation type="submission" date="2020-08" db="EMBL/GenBank/DDBJ databases">
        <title>Genome sequencing and assembly of the red palm weevil Rhynchophorus ferrugineus.</title>
        <authorList>
            <person name="Dias G.B."/>
            <person name="Bergman C.M."/>
            <person name="Manee M."/>
        </authorList>
    </citation>
    <scope>NUCLEOTIDE SEQUENCE</scope>
    <source>
        <strain evidence="9">AA-2017</strain>
        <tissue evidence="9">Whole larva</tissue>
    </source>
</reference>
<protein>
    <recommendedName>
        <fullName evidence="8">HTH psq-type domain-containing protein</fullName>
    </recommendedName>
</protein>
<feature type="region of interest" description="Disordered" evidence="7">
    <location>
        <begin position="171"/>
        <end position="194"/>
    </location>
</feature>
<evidence type="ECO:0000256" key="1">
    <source>
        <dbReference type="ARBA" id="ARBA00004123"/>
    </source>
</evidence>
<evidence type="ECO:0000256" key="4">
    <source>
        <dbReference type="ARBA" id="ARBA00023015"/>
    </source>
</evidence>
<dbReference type="GO" id="GO:0005634">
    <property type="term" value="C:nucleus"/>
    <property type="evidence" value="ECO:0007669"/>
    <property type="project" value="UniProtKB-SubCell"/>
</dbReference>
<dbReference type="GO" id="GO:0003677">
    <property type="term" value="F:DNA binding"/>
    <property type="evidence" value="ECO:0007669"/>
    <property type="project" value="UniProtKB-KW"/>
</dbReference>
<evidence type="ECO:0000313" key="9">
    <source>
        <dbReference type="EMBL" id="KAF7274126.1"/>
    </source>
</evidence>
<dbReference type="OrthoDB" id="6624814at2759"/>
<keyword evidence="4" id="KW-0805">Transcription regulation</keyword>